<protein>
    <submittedName>
        <fullName evidence="1">Uncharacterized protein</fullName>
    </submittedName>
</protein>
<name>A0A0J8AXE6_BETVV</name>
<gene>
    <name evidence="1" type="ORF">BVRB_031550</name>
</gene>
<reference evidence="1 2" key="1">
    <citation type="journal article" date="2014" name="Nature">
        <title>The genome of the recently domesticated crop plant sugar beet (Beta vulgaris).</title>
        <authorList>
            <person name="Dohm J.C."/>
            <person name="Minoche A.E."/>
            <person name="Holtgrawe D."/>
            <person name="Capella-Gutierrez S."/>
            <person name="Zakrzewski F."/>
            <person name="Tafer H."/>
            <person name="Rupp O."/>
            <person name="Sorensen T.R."/>
            <person name="Stracke R."/>
            <person name="Reinhardt R."/>
            <person name="Goesmann A."/>
            <person name="Kraft T."/>
            <person name="Schulz B."/>
            <person name="Stadler P.F."/>
            <person name="Schmidt T."/>
            <person name="Gabaldon T."/>
            <person name="Lehrach H."/>
            <person name="Weisshaar B."/>
            <person name="Himmelbauer H."/>
        </authorList>
    </citation>
    <scope>NUCLEOTIDE SEQUENCE [LARGE SCALE GENOMIC DNA]</scope>
    <source>
        <tissue evidence="1">Taproot</tissue>
    </source>
</reference>
<dbReference type="eggNOG" id="KOG0851">
    <property type="taxonomic scope" value="Eukaryota"/>
</dbReference>
<proteinExistence type="predicted"/>
<dbReference type="OrthoDB" id="1731748at2759"/>
<organism evidence="1 2">
    <name type="scientific">Beta vulgaris subsp. vulgaris</name>
    <name type="common">Beet</name>
    <dbReference type="NCBI Taxonomy" id="3555"/>
    <lineage>
        <taxon>Eukaryota</taxon>
        <taxon>Viridiplantae</taxon>
        <taxon>Streptophyta</taxon>
        <taxon>Embryophyta</taxon>
        <taxon>Tracheophyta</taxon>
        <taxon>Spermatophyta</taxon>
        <taxon>Magnoliopsida</taxon>
        <taxon>eudicotyledons</taxon>
        <taxon>Gunneridae</taxon>
        <taxon>Pentapetalae</taxon>
        <taxon>Caryophyllales</taxon>
        <taxon>Chenopodiaceae</taxon>
        <taxon>Betoideae</taxon>
        <taxon>Beta</taxon>
    </lineage>
</organism>
<evidence type="ECO:0000313" key="2">
    <source>
        <dbReference type="Proteomes" id="UP000035740"/>
    </source>
</evidence>
<dbReference type="OMA" id="DGNFMVE"/>
<feature type="non-terminal residue" evidence="1">
    <location>
        <position position="85"/>
    </location>
</feature>
<dbReference type="AlphaFoldDB" id="A0A0J8AXE6"/>
<dbReference type="EMBL" id="KQ102822">
    <property type="protein sequence ID" value="KMS93431.1"/>
    <property type="molecule type" value="Genomic_DNA"/>
</dbReference>
<evidence type="ECO:0000313" key="1">
    <source>
        <dbReference type="EMBL" id="KMS93431.1"/>
    </source>
</evidence>
<dbReference type="Proteomes" id="UP000035740">
    <property type="component" value="Unassembled WGS sequence"/>
</dbReference>
<dbReference type="eggNOG" id="KOG0987">
    <property type="taxonomic scope" value="Eukaryota"/>
</dbReference>
<dbReference type="Gramene" id="KMS93431">
    <property type="protein sequence ID" value="KMS93431"/>
    <property type="gene ID" value="BVRB_031550"/>
</dbReference>
<accession>A0A0J8AXE6</accession>
<sequence length="85" mass="9411">MRSRHDNGFANFLLSIGNGDEPTISDDMIKLPSNMVIPTVAETSIDGLIDQIFPNLNEHIGDGNFMVERAIITPLNENADRINDK</sequence>
<keyword evidence="2" id="KW-1185">Reference proteome</keyword>